<gene>
    <name evidence="2" type="ORF">KC01_LOCUS1761</name>
</gene>
<evidence type="ECO:0000256" key="1">
    <source>
        <dbReference type="SAM" id="MobiDB-lite"/>
    </source>
</evidence>
<keyword evidence="3" id="KW-1185">Reference proteome</keyword>
<name>A0AAV2IXP9_KNICA</name>
<feature type="region of interest" description="Disordered" evidence="1">
    <location>
        <begin position="86"/>
        <end position="105"/>
    </location>
</feature>
<dbReference type="EMBL" id="OZ035823">
    <property type="protein sequence ID" value="CAL1569305.1"/>
    <property type="molecule type" value="Genomic_DNA"/>
</dbReference>
<evidence type="ECO:0000313" key="2">
    <source>
        <dbReference type="EMBL" id="CAL1569305.1"/>
    </source>
</evidence>
<dbReference type="AlphaFoldDB" id="A0AAV2IXP9"/>
<sequence>MTPPAAQEGLQKNTEAGKLTLALHLHKLHVLLPLQANSGPTPTQTACSPPAAASPQPYIYTNCMFSSRYSITPTLHLHKLHVLLPLQHHPNPTPTQTACSPPATG</sequence>
<protein>
    <submittedName>
        <fullName evidence="2">Uncharacterized protein</fullName>
    </submittedName>
</protein>
<organism evidence="2 3">
    <name type="scientific">Knipowitschia caucasica</name>
    <name type="common">Caucasian dwarf goby</name>
    <name type="synonym">Pomatoschistus caucasicus</name>
    <dbReference type="NCBI Taxonomy" id="637954"/>
    <lineage>
        <taxon>Eukaryota</taxon>
        <taxon>Metazoa</taxon>
        <taxon>Chordata</taxon>
        <taxon>Craniata</taxon>
        <taxon>Vertebrata</taxon>
        <taxon>Euteleostomi</taxon>
        <taxon>Actinopterygii</taxon>
        <taxon>Neopterygii</taxon>
        <taxon>Teleostei</taxon>
        <taxon>Neoteleostei</taxon>
        <taxon>Acanthomorphata</taxon>
        <taxon>Gobiaria</taxon>
        <taxon>Gobiiformes</taxon>
        <taxon>Gobioidei</taxon>
        <taxon>Gobiidae</taxon>
        <taxon>Gobiinae</taxon>
        <taxon>Knipowitschia</taxon>
    </lineage>
</organism>
<proteinExistence type="predicted"/>
<reference evidence="2 3" key="1">
    <citation type="submission" date="2024-04" db="EMBL/GenBank/DDBJ databases">
        <authorList>
            <person name="Waldvogel A.-M."/>
            <person name="Schoenle A."/>
        </authorList>
    </citation>
    <scope>NUCLEOTIDE SEQUENCE [LARGE SCALE GENOMIC DNA]</scope>
</reference>
<dbReference type="Proteomes" id="UP001497482">
    <property type="component" value="Chromosome 1"/>
</dbReference>
<accession>A0AAV2IXP9</accession>
<evidence type="ECO:0000313" key="3">
    <source>
        <dbReference type="Proteomes" id="UP001497482"/>
    </source>
</evidence>